<evidence type="ECO:0000313" key="2">
    <source>
        <dbReference type="EMBL" id="MBA5802121.1"/>
    </source>
</evidence>
<accession>A0ABR6A696</accession>
<dbReference type="RefSeq" id="WP_171601957.1">
    <property type="nucleotide sequence ID" value="NZ_JABFCQ010000001.1"/>
</dbReference>
<dbReference type="EMBL" id="JACGBJ010000005">
    <property type="protein sequence ID" value="MBA5802121.1"/>
    <property type="molecule type" value="Genomic_DNA"/>
</dbReference>
<keyword evidence="3" id="KW-1185">Reference proteome</keyword>
<reference evidence="2 3" key="1">
    <citation type="submission" date="2020-07" db="EMBL/GenBank/DDBJ databases">
        <authorList>
            <person name="Sun Q."/>
        </authorList>
    </citation>
    <scope>NUCLEOTIDE SEQUENCE [LARGE SCALE GENOMIC DNA]</scope>
    <source>
        <strain evidence="2 3">WYCCWR 11317</strain>
    </source>
</reference>
<protein>
    <submittedName>
        <fullName evidence="2">Uncharacterized protein</fullName>
    </submittedName>
</protein>
<organism evidence="2 3">
    <name type="scientific">Rhizobium changzhiense</name>
    <dbReference type="NCBI Taxonomy" id="2692317"/>
    <lineage>
        <taxon>Bacteria</taxon>
        <taxon>Pseudomonadati</taxon>
        <taxon>Pseudomonadota</taxon>
        <taxon>Alphaproteobacteria</taxon>
        <taxon>Hyphomicrobiales</taxon>
        <taxon>Rhizobiaceae</taxon>
        <taxon>Rhizobium/Agrobacterium group</taxon>
        <taxon>Rhizobium</taxon>
    </lineage>
</organism>
<dbReference type="Proteomes" id="UP000539787">
    <property type="component" value="Unassembled WGS sequence"/>
</dbReference>
<comment type="caution">
    <text evidence="2">The sequence shown here is derived from an EMBL/GenBank/DDBJ whole genome shotgun (WGS) entry which is preliminary data.</text>
</comment>
<feature type="compositionally biased region" description="Polar residues" evidence="1">
    <location>
        <begin position="98"/>
        <end position="110"/>
    </location>
</feature>
<sequence length="110" mass="12478">MNDRDEEIGDDELVPLAKACKIFLHGHLTKSSLRTESRKGTLEIIRIANKDFVTRNGIRRMIEKCTVRNAAQAPPPITAKEALRLKLDQRKKTERQQPVRSKRLTSSADG</sequence>
<evidence type="ECO:0000313" key="3">
    <source>
        <dbReference type="Proteomes" id="UP000539787"/>
    </source>
</evidence>
<gene>
    <name evidence="2" type="ORF">HX902_10760</name>
</gene>
<feature type="region of interest" description="Disordered" evidence="1">
    <location>
        <begin position="87"/>
        <end position="110"/>
    </location>
</feature>
<evidence type="ECO:0000256" key="1">
    <source>
        <dbReference type="SAM" id="MobiDB-lite"/>
    </source>
</evidence>
<proteinExistence type="predicted"/>
<name>A0ABR6A696_9HYPH</name>
<feature type="compositionally biased region" description="Basic and acidic residues" evidence="1">
    <location>
        <begin position="87"/>
        <end position="97"/>
    </location>
</feature>